<keyword evidence="3" id="KW-0233">DNA recombination</keyword>
<proteinExistence type="predicted"/>
<dbReference type="GO" id="GO:0032196">
    <property type="term" value="P:transposition"/>
    <property type="evidence" value="ECO:0007669"/>
    <property type="project" value="UniProtKB-KW"/>
</dbReference>
<feature type="domain" description="HTH IS21-type" evidence="4">
    <location>
        <begin position="1"/>
        <end position="59"/>
    </location>
</feature>
<dbReference type="EMBL" id="AUZY01000990">
    <property type="protein sequence ID" value="EQD76745.1"/>
    <property type="molecule type" value="Genomic_DNA"/>
</dbReference>
<dbReference type="PANTHER" id="PTHR35004:SF6">
    <property type="entry name" value="TRANSPOSASE"/>
    <property type="match status" value="1"/>
</dbReference>
<evidence type="ECO:0000256" key="1">
    <source>
        <dbReference type="ARBA" id="ARBA00022578"/>
    </source>
</evidence>
<evidence type="ECO:0000256" key="3">
    <source>
        <dbReference type="ARBA" id="ARBA00023172"/>
    </source>
</evidence>
<dbReference type="GO" id="GO:0006310">
    <property type="term" value="P:DNA recombination"/>
    <property type="evidence" value="ECO:0007669"/>
    <property type="project" value="UniProtKB-KW"/>
</dbReference>
<organism evidence="5">
    <name type="scientific">mine drainage metagenome</name>
    <dbReference type="NCBI Taxonomy" id="410659"/>
    <lineage>
        <taxon>unclassified sequences</taxon>
        <taxon>metagenomes</taxon>
        <taxon>ecological metagenomes</taxon>
    </lineage>
</organism>
<protein>
    <submittedName>
        <fullName evidence="5">Transposase</fullName>
    </submittedName>
</protein>
<keyword evidence="2" id="KW-0238">DNA-binding</keyword>
<gene>
    <name evidence="5" type="ORF">B1B_01469</name>
</gene>
<keyword evidence="1" id="KW-0815">Transposition</keyword>
<dbReference type="PROSITE" id="PS50531">
    <property type="entry name" value="HTH_IS21"/>
    <property type="match status" value="1"/>
</dbReference>
<evidence type="ECO:0000313" key="5">
    <source>
        <dbReference type="EMBL" id="EQD76745.1"/>
    </source>
</evidence>
<dbReference type="PANTHER" id="PTHR35004">
    <property type="entry name" value="TRANSPOSASE RV3428C-RELATED"/>
    <property type="match status" value="1"/>
</dbReference>
<dbReference type="AlphaFoldDB" id="T1D2Q8"/>
<dbReference type="InterPro" id="IPR017894">
    <property type="entry name" value="HTH_IS21_transposase_type"/>
</dbReference>
<name>T1D2Q8_9ZZZZ</name>
<comment type="caution">
    <text evidence="5">The sequence shown here is derived from an EMBL/GenBank/DDBJ whole genome shotgun (WGS) entry which is preliminary data.</text>
</comment>
<evidence type="ECO:0000256" key="2">
    <source>
        <dbReference type="ARBA" id="ARBA00023125"/>
    </source>
</evidence>
<accession>T1D2Q8</accession>
<sequence length="90" mass="10147">AIAQMATLKMSVSAIARELAVDRKTVRSFLQLGTPGERHARAEGPSLLDPYKEHIRARLAQYPLSSVRLLEEIRQKGYSGGYDLVKRFVY</sequence>
<evidence type="ECO:0000259" key="4">
    <source>
        <dbReference type="PROSITE" id="PS50531"/>
    </source>
</evidence>
<dbReference type="GO" id="GO:0003677">
    <property type="term" value="F:DNA binding"/>
    <property type="evidence" value="ECO:0007669"/>
    <property type="project" value="UniProtKB-KW"/>
</dbReference>
<reference evidence="5" key="1">
    <citation type="submission" date="2013-08" db="EMBL/GenBank/DDBJ databases">
        <authorList>
            <person name="Mendez C."/>
            <person name="Richter M."/>
            <person name="Ferrer M."/>
            <person name="Sanchez J."/>
        </authorList>
    </citation>
    <scope>NUCLEOTIDE SEQUENCE</scope>
</reference>
<feature type="non-terminal residue" evidence="5">
    <location>
        <position position="1"/>
    </location>
</feature>
<reference evidence="5" key="2">
    <citation type="journal article" date="2014" name="ISME J.">
        <title>Microbial stratification in low pH oxic and suboxic macroscopic growths along an acid mine drainage.</title>
        <authorList>
            <person name="Mendez-Garcia C."/>
            <person name="Mesa V."/>
            <person name="Sprenger R.R."/>
            <person name="Richter M."/>
            <person name="Diez M.S."/>
            <person name="Solano J."/>
            <person name="Bargiela R."/>
            <person name="Golyshina O.V."/>
            <person name="Manteca A."/>
            <person name="Ramos J.L."/>
            <person name="Gallego J.R."/>
            <person name="Llorente I."/>
            <person name="Martins Dos Santos V.A."/>
            <person name="Jensen O.N."/>
            <person name="Pelaez A.I."/>
            <person name="Sanchez J."/>
            <person name="Ferrer M."/>
        </authorList>
    </citation>
    <scope>NUCLEOTIDE SEQUENCE</scope>
</reference>